<dbReference type="PROSITE" id="PS50893">
    <property type="entry name" value="ABC_TRANSPORTER_2"/>
    <property type="match status" value="1"/>
</dbReference>
<dbReference type="FunFam" id="3.40.50.300:FF:000224">
    <property type="entry name" value="Energy-coupling factor transporter ATP-binding protein EcfA"/>
    <property type="match status" value="1"/>
</dbReference>
<dbReference type="InterPro" id="IPR003439">
    <property type="entry name" value="ABC_transporter-like_ATP-bd"/>
</dbReference>
<organism evidence="10 11">
    <name type="scientific">Nocardiopsis composta</name>
    <dbReference type="NCBI Taxonomy" id="157465"/>
    <lineage>
        <taxon>Bacteria</taxon>
        <taxon>Bacillati</taxon>
        <taxon>Actinomycetota</taxon>
        <taxon>Actinomycetes</taxon>
        <taxon>Streptosporangiales</taxon>
        <taxon>Nocardiopsidaceae</taxon>
        <taxon>Nocardiopsis</taxon>
    </lineage>
</organism>
<keyword evidence="8" id="KW-0472">Membrane</keyword>
<evidence type="ECO:0000256" key="4">
    <source>
        <dbReference type="ARBA" id="ARBA00022475"/>
    </source>
</evidence>
<evidence type="ECO:0000256" key="3">
    <source>
        <dbReference type="ARBA" id="ARBA00022448"/>
    </source>
</evidence>
<dbReference type="AlphaFoldDB" id="A0A7W8VHC9"/>
<dbReference type="RefSeq" id="WP_184399390.1">
    <property type="nucleotide sequence ID" value="NZ_BAAAJD010000068.1"/>
</dbReference>
<dbReference type="PANTHER" id="PTHR43553">
    <property type="entry name" value="HEAVY METAL TRANSPORTER"/>
    <property type="match status" value="1"/>
</dbReference>
<keyword evidence="7" id="KW-1278">Translocase</keyword>
<keyword evidence="4" id="KW-1003">Cell membrane</keyword>
<keyword evidence="11" id="KW-1185">Reference proteome</keyword>
<dbReference type="PANTHER" id="PTHR43553:SF24">
    <property type="entry name" value="ENERGY-COUPLING FACTOR TRANSPORTER ATP-BINDING PROTEIN ECFA1"/>
    <property type="match status" value="1"/>
</dbReference>
<evidence type="ECO:0000259" key="9">
    <source>
        <dbReference type="PROSITE" id="PS50893"/>
    </source>
</evidence>
<dbReference type="GO" id="GO:0005524">
    <property type="term" value="F:ATP binding"/>
    <property type="evidence" value="ECO:0007669"/>
    <property type="project" value="UniProtKB-KW"/>
</dbReference>
<protein>
    <submittedName>
        <fullName evidence="10">Energy-coupling factor transport system ATP-binding protein</fullName>
        <ecNumber evidence="10">3.6.3.-</ecNumber>
    </submittedName>
</protein>
<evidence type="ECO:0000256" key="5">
    <source>
        <dbReference type="ARBA" id="ARBA00022741"/>
    </source>
</evidence>
<sequence>MTPAVHIEGLVYAYPGGVTALNGVDLRIEHGERVAVIGRNGAGKTTMARQLNGIAKPTAGTVTVCGTDTAGATTARLAASVGYVFQNPSDQIFAKTVRADVEFGPRNLGRSAEETARLAEAAMAATDVLDFADHHPYHLSPAERKRVALASVLAMDTPVVVLDEPTTGQDHRSVRRIERIVADLHAAGTTVIAITHDMDFCAESFDRVVAMAQGRVIADGTPAEVFARPEELELARVEPPQISRLAAELGWADQVTTVDGFVEELSRRAGGEAGTPGT</sequence>
<keyword evidence="10" id="KW-0378">Hydrolase</keyword>
<evidence type="ECO:0000313" key="11">
    <source>
        <dbReference type="Proteomes" id="UP000572635"/>
    </source>
</evidence>
<comment type="similarity">
    <text evidence="2">Belongs to the ABC transporter superfamily.</text>
</comment>
<dbReference type="GO" id="GO:0016887">
    <property type="term" value="F:ATP hydrolysis activity"/>
    <property type="evidence" value="ECO:0007669"/>
    <property type="project" value="InterPro"/>
</dbReference>
<dbReference type="GO" id="GO:0042626">
    <property type="term" value="F:ATPase-coupled transmembrane transporter activity"/>
    <property type="evidence" value="ECO:0007669"/>
    <property type="project" value="TreeGrafter"/>
</dbReference>
<keyword evidence="3" id="KW-0813">Transport</keyword>
<evidence type="ECO:0000313" key="10">
    <source>
        <dbReference type="EMBL" id="MBB5436103.1"/>
    </source>
</evidence>
<name>A0A7W8VHC9_9ACTN</name>
<evidence type="ECO:0000256" key="2">
    <source>
        <dbReference type="ARBA" id="ARBA00005417"/>
    </source>
</evidence>
<dbReference type="InterPro" id="IPR003593">
    <property type="entry name" value="AAA+_ATPase"/>
</dbReference>
<evidence type="ECO:0000256" key="8">
    <source>
        <dbReference type="ARBA" id="ARBA00023136"/>
    </source>
</evidence>
<dbReference type="SMART" id="SM00382">
    <property type="entry name" value="AAA"/>
    <property type="match status" value="1"/>
</dbReference>
<comment type="caution">
    <text evidence="10">The sequence shown here is derived from an EMBL/GenBank/DDBJ whole genome shotgun (WGS) entry which is preliminary data.</text>
</comment>
<feature type="domain" description="ABC transporter" evidence="9">
    <location>
        <begin position="5"/>
        <end position="238"/>
    </location>
</feature>
<dbReference type="GO" id="GO:0043190">
    <property type="term" value="C:ATP-binding cassette (ABC) transporter complex"/>
    <property type="evidence" value="ECO:0007669"/>
    <property type="project" value="TreeGrafter"/>
</dbReference>
<dbReference type="Gene3D" id="3.40.50.300">
    <property type="entry name" value="P-loop containing nucleotide triphosphate hydrolases"/>
    <property type="match status" value="1"/>
</dbReference>
<dbReference type="SUPFAM" id="SSF52540">
    <property type="entry name" value="P-loop containing nucleoside triphosphate hydrolases"/>
    <property type="match status" value="1"/>
</dbReference>
<evidence type="ECO:0000256" key="1">
    <source>
        <dbReference type="ARBA" id="ARBA00004236"/>
    </source>
</evidence>
<accession>A0A7W8VHC9</accession>
<dbReference type="Proteomes" id="UP000572635">
    <property type="component" value="Unassembled WGS sequence"/>
</dbReference>
<gene>
    <name evidence="10" type="ORF">HDA36_006251</name>
</gene>
<evidence type="ECO:0000256" key="7">
    <source>
        <dbReference type="ARBA" id="ARBA00022967"/>
    </source>
</evidence>
<dbReference type="CDD" id="cd03225">
    <property type="entry name" value="ABC_cobalt_CbiO_domain1"/>
    <property type="match status" value="1"/>
</dbReference>
<dbReference type="InterPro" id="IPR027417">
    <property type="entry name" value="P-loop_NTPase"/>
</dbReference>
<dbReference type="InterPro" id="IPR015856">
    <property type="entry name" value="ABC_transpr_CbiO/EcfA_su"/>
</dbReference>
<proteinExistence type="inferred from homology"/>
<keyword evidence="5" id="KW-0547">Nucleotide-binding</keyword>
<keyword evidence="6 10" id="KW-0067">ATP-binding</keyword>
<reference evidence="10 11" key="1">
    <citation type="submission" date="2020-08" db="EMBL/GenBank/DDBJ databases">
        <title>Sequencing the genomes of 1000 actinobacteria strains.</title>
        <authorList>
            <person name="Klenk H.-P."/>
        </authorList>
    </citation>
    <scope>NUCLEOTIDE SEQUENCE [LARGE SCALE GENOMIC DNA]</scope>
    <source>
        <strain evidence="10 11">DSM 44551</strain>
    </source>
</reference>
<evidence type="ECO:0000256" key="6">
    <source>
        <dbReference type="ARBA" id="ARBA00022840"/>
    </source>
</evidence>
<dbReference type="Pfam" id="PF00005">
    <property type="entry name" value="ABC_tran"/>
    <property type="match status" value="1"/>
</dbReference>
<dbReference type="EMBL" id="JACHDB010000002">
    <property type="protein sequence ID" value="MBB5436103.1"/>
    <property type="molecule type" value="Genomic_DNA"/>
</dbReference>
<dbReference type="EC" id="3.6.3.-" evidence="10"/>
<dbReference type="InterPro" id="IPR050095">
    <property type="entry name" value="ECF_ABC_transporter_ATP-bd"/>
</dbReference>
<comment type="subcellular location">
    <subcellularLocation>
        <location evidence="1">Cell membrane</location>
    </subcellularLocation>
</comment>